<proteinExistence type="predicted"/>
<feature type="region of interest" description="Disordered" evidence="1">
    <location>
        <begin position="50"/>
        <end position="108"/>
    </location>
</feature>
<gene>
    <name evidence="2" type="ORF">OIU77_016072</name>
</gene>
<name>A0ABQ8ZJ44_9ROSI</name>
<feature type="region of interest" description="Disordered" evidence="1">
    <location>
        <begin position="1"/>
        <end position="29"/>
    </location>
</feature>
<evidence type="ECO:0000256" key="1">
    <source>
        <dbReference type="SAM" id="MobiDB-lite"/>
    </source>
</evidence>
<evidence type="ECO:0000313" key="3">
    <source>
        <dbReference type="Proteomes" id="UP001141253"/>
    </source>
</evidence>
<comment type="caution">
    <text evidence="2">The sequence shown here is derived from an EMBL/GenBank/DDBJ whole genome shotgun (WGS) entry which is preliminary data.</text>
</comment>
<protein>
    <submittedName>
        <fullName evidence="2">Uncharacterized protein</fullName>
    </submittedName>
</protein>
<feature type="compositionally biased region" description="Basic residues" evidence="1">
    <location>
        <begin position="98"/>
        <end position="108"/>
    </location>
</feature>
<organism evidence="2 3">
    <name type="scientific">Salix suchowensis</name>
    <dbReference type="NCBI Taxonomy" id="1278906"/>
    <lineage>
        <taxon>Eukaryota</taxon>
        <taxon>Viridiplantae</taxon>
        <taxon>Streptophyta</taxon>
        <taxon>Embryophyta</taxon>
        <taxon>Tracheophyta</taxon>
        <taxon>Spermatophyta</taxon>
        <taxon>Magnoliopsida</taxon>
        <taxon>eudicotyledons</taxon>
        <taxon>Gunneridae</taxon>
        <taxon>Pentapetalae</taxon>
        <taxon>rosids</taxon>
        <taxon>fabids</taxon>
        <taxon>Malpighiales</taxon>
        <taxon>Salicaceae</taxon>
        <taxon>Saliceae</taxon>
        <taxon>Salix</taxon>
    </lineage>
</organism>
<feature type="compositionally biased region" description="Polar residues" evidence="1">
    <location>
        <begin position="88"/>
        <end position="97"/>
    </location>
</feature>
<keyword evidence="3" id="KW-1185">Reference proteome</keyword>
<reference evidence="2" key="2">
    <citation type="journal article" date="2023" name="Int. J. Mol. Sci.">
        <title>De Novo Assembly and Annotation of 11 Diverse Shrub Willow (Salix) Genomes Reveals Novel Gene Organization in Sex-Linked Regions.</title>
        <authorList>
            <person name="Hyden B."/>
            <person name="Feng K."/>
            <person name="Yates T.B."/>
            <person name="Jawdy S."/>
            <person name="Cereghino C."/>
            <person name="Smart L.B."/>
            <person name="Muchero W."/>
        </authorList>
    </citation>
    <scope>NUCLEOTIDE SEQUENCE</scope>
    <source>
        <tissue evidence="2">Shoot tip</tissue>
    </source>
</reference>
<evidence type="ECO:0000313" key="2">
    <source>
        <dbReference type="EMBL" id="KAJ6301888.1"/>
    </source>
</evidence>
<reference evidence="2" key="1">
    <citation type="submission" date="2022-10" db="EMBL/GenBank/DDBJ databases">
        <authorList>
            <person name="Hyden B.L."/>
            <person name="Feng K."/>
            <person name="Yates T."/>
            <person name="Jawdy S."/>
            <person name="Smart L.B."/>
            <person name="Muchero W."/>
        </authorList>
    </citation>
    <scope>NUCLEOTIDE SEQUENCE</scope>
    <source>
        <tissue evidence="2">Shoot tip</tissue>
    </source>
</reference>
<dbReference type="Proteomes" id="UP001141253">
    <property type="component" value="Chromosome 16"/>
</dbReference>
<dbReference type="EMBL" id="JAPFFI010000027">
    <property type="protein sequence ID" value="KAJ6301888.1"/>
    <property type="molecule type" value="Genomic_DNA"/>
</dbReference>
<sequence>MIRKKKEGRDSKARPHHTKGKRSRKEGKIKTHLLLTLLTLLARIRDISQSRLFPSSPPPKTDRTAAPNNLDLPPPLFENIPATGAREQPSSLLTRPSPTKKRRKRREKHSNLSRWLVLVLTIFIERRGHEACNPTPTRRSPGRKLTAGYSSWLERARHPPPAIQPGFACFGSAGCDGSRRWLRSEAMMWNF</sequence>
<accession>A0ABQ8ZJ44</accession>
<feature type="compositionally biased region" description="Basic residues" evidence="1">
    <location>
        <begin position="14"/>
        <end position="29"/>
    </location>
</feature>